<proteinExistence type="predicted"/>
<evidence type="ECO:0000313" key="1">
    <source>
        <dbReference type="EMBL" id="KAJ8132378.1"/>
    </source>
</evidence>
<dbReference type="Proteomes" id="UP001153332">
    <property type="component" value="Unassembled WGS sequence"/>
</dbReference>
<name>A0ACC2JXZ4_9PEZI</name>
<sequence>MAVDESDSLIPLPQVVRGGSIAISIFGLASFFSALALFLYLTYKVSKWRLRRKPGRGNGSGAPGHVFANGPVEFGPAHDAAKLAASDPTVDSASFTQSECSEKTQYPNQFIVLIVNLLIADLHQATAFALSTAWVAQDAIYAQSGTCFAQGLFISTGDLASSCFMSAVAIHTFYSIVYNYRPPHKSLYIYICCLWIFIYLISLLPVAGTSNGASAGGFFVRAGAWCWINREYGDIRLLTHYIFIFIGIILSWALYTAIFISLRRQQKRGDLAGTKNSGYHPAFLVYPVIYLICILPLAIGRVATMAGKEPSLGYFCFAGALAASNGWLDVLLFTTTRRSIVFAQGDDIGKEDTGVKTFTFMNWTPNTFGNTVWVRGGRNEQPRKPPTGGWWRILGDPELQERRQSRLAKSLSQTSLTPLERNAIQMEVVTSIVVEDDRNRSPHRTLESSSTPAPVLNIEPYRLH</sequence>
<gene>
    <name evidence="1" type="ORF">O1611_g1246</name>
</gene>
<organism evidence="1 2">
    <name type="scientific">Lasiodiplodia mahajangana</name>
    <dbReference type="NCBI Taxonomy" id="1108764"/>
    <lineage>
        <taxon>Eukaryota</taxon>
        <taxon>Fungi</taxon>
        <taxon>Dikarya</taxon>
        <taxon>Ascomycota</taxon>
        <taxon>Pezizomycotina</taxon>
        <taxon>Dothideomycetes</taxon>
        <taxon>Dothideomycetes incertae sedis</taxon>
        <taxon>Botryosphaeriales</taxon>
        <taxon>Botryosphaeriaceae</taxon>
        <taxon>Lasiodiplodia</taxon>
    </lineage>
</organism>
<dbReference type="EMBL" id="JAPUUL010000138">
    <property type="protein sequence ID" value="KAJ8132378.1"/>
    <property type="molecule type" value="Genomic_DNA"/>
</dbReference>
<comment type="caution">
    <text evidence="1">The sequence shown here is derived from an EMBL/GenBank/DDBJ whole genome shotgun (WGS) entry which is preliminary data.</text>
</comment>
<accession>A0ACC2JXZ4</accession>
<protein>
    <submittedName>
        <fullName evidence="1">Uncharacterized protein</fullName>
    </submittedName>
</protein>
<evidence type="ECO:0000313" key="2">
    <source>
        <dbReference type="Proteomes" id="UP001153332"/>
    </source>
</evidence>
<reference evidence="1" key="1">
    <citation type="submission" date="2022-12" db="EMBL/GenBank/DDBJ databases">
        <title>Genome Sequence of Lasiodiplodia mahajangana.</title>
        <authorList>
            <person name="Buettner E."/>
        </authorList>
    </citation>
    <scope>NUCLEOTIDE SEQUENCE</scope>
    <source>
        <strain evidence="1">VT137</strain>
    </source>
</reference>
<keyword evidence="2" id="KW-1185">Reference proteome</keyword>